<dbReference type="Gene3D" id="2.40.240.20">
    <property type="entry name" value="Hypothetical PUA domain-like, domain 1"/>
    <property type="match status" value="1"/>
</dbReference>
<keyword evidence="16" id="KW-1185">Reference proteome</keyword>
<accession>A0A437LHD7</accession>
<keyword evidence="6 12" id="KW-0698">rRNA processing</keyword>
<feature type="domain" description="Ribosomal RNA small subunit methyltransferase E PUA-like" evidence="14">
    <location>
        <begin position="26"/>
        <end position="69"/>
    </location>
</feature>
<dbReference type="InterPro" id="IPR006700">
    <property type="entry name" value="RsmE"/>
</dbReference>
<evidence type="ECO:0000256" key="7">
    <source>
        <dbReference type="ARBA" id="ARBA00022603"/>
    </source>
</evidence>
<dbReference type="PANTHER" id="PTHR30027">
    <property type="entry name" value="RIBOSOMAL RNA SMALL SUBUNIT METHYLTRANSFERASE E"/>
    <property type="match status" value="1"/>
</dbReference>
<evidence type="ECO:0000259" key="13">
    <source>
        <dbReference type="Pfam" id="PF04452"/>
    </source>
</evidence>
<organism evidence="15 16">
    <name type="scientific">Inhella crocodyli</name>
    <dbReference type="NCBI Taxonomy" id="2499851"/>
    <lineage>
        <taxon>Bacteria</taxon>
        <taxon>Pseudomonadati</taxon>
        <taxon>Pseudomonadota</taxon>
        <taxon>Betaproteobacteria</taxon>
        <taxon>Burkholderiales</taxon>
        <taxon>Sphaerotilaceae</taxon>
        <taxon>Inhella</taxon>
    </lineage>
</organism>
<dbReference type="EC" id="2.1.1.193" evidence="3 12"/>
<comment type="similarity">
    <text evidence="2 12">Belongs to the RNA methyltransferase RsmE family.</text>
</comment>
<evidence type="ECO:0000256" key="2">
    <source>
        <dbReference type="ARBA" id="ARBA00005528"/>
    </source>
</evidence>
<dbReference type="NCBIfam" id="TIGR00046">
    <property type="entry name" value="RsmE family RNA methyltransferase"/>
    <property type="match status" value="1"/>
</dbReference>
<dbReference type="PANTHER" id="PTHR30027:SF3">
    <property type="entry name" value="16S RRNA (URACIL(1498)-N(3))-METHYLTRANSFERASE"/>
    <property type="match status" value="1"/>
</dbReference>
<proteinExistence type="inferred from homology"/>
<dbReference type="InterPro" id="IPR029028">
    <property type="entry name" value="Alpha/beta_knot_MTases"/>
</dbReference>
<dbReference type="GO" id="GO:0070475">
    <property type="term" value="P:rRNA base methylation"/>
    <property type="evidence" value="ECO:0007669"/>
    <property type="project" value="TreeGrafter"/>
</dbReference>
<name>A0A437LHD7_9BURK</name>
<dbReference type="PIRSF" id="PIRSF015601">
    <property type="entry name" value="MTase_slr0722"/>
    <property type="match status" value="1"/>
</dbReference>
<evidence type="ECO:0000256" key="10">
    <source>
        <dbReference type="ARBA" id="ARBA00025699"/>
    </source>
</evidence>
<dbReference type="SUPFAM" id="SSF88697">
    <property type="entry name" value="PUA domain-like"/>
    <property type="match status" value="1"/>
</dbReference>
<protein>
    <recommendedName>
        <fullName evidence="4 12">Ribosomal RNA small subunit methyltransferase E</fullName>
        <ecNumber evidence="3 12">2.1.1.193</ecNumber>
    </recommendedName>
</protein>
<comment type="caution">
    <text evidence="15">The sequence shown here is derived from an EMBL/GenBank/DDBJ whole genome shotgun (WGS) entry which is preliminary data.</text>
</comment>
<evidence type="ECO:0000256" key="1">
    <source>
        <dbReference type="ARBA" id="ARBA00004496"/>
    </source>
</evidence>
<dbReference type="AlphaFoldDB" id="A0A437LHD7"/>
<dbReference type="InterPro" id="IPR015947">
    <property type="entry name" value="PUA-like_sf"/>
</dbReference>
<evidence type="ECO:0000256" key="5">
    <source>
        <dbReference type="ARBA" id="ARBA00022490"/>
    </source>
</evidence>
<keyword evidence="9 12" id="KW-0949">S-adenosyl-L-methionine</keyword>
<keyword evidence="8 12" id="KW-0808">Transferase</keyword>
<dbReference type="InterPro" id="IPR046887">
    <property type="entry name" value="RsmE_PUA-like"/>
</dbReference>
<evidence type="ECO:0000256" key="11">
    <source>
        <dbReference type="ARBA" id="ARBA00047944"/>
    </source>
</evidence>
<dbReference type="GO" id="GO:0070042">
    <property type="term" value="F:rRNA (uridine-N3-)-methyltransferase activity"/>
    <property type="evidence" value="ECO:0007669"/>
    <property type="project" value="TreeGrafter"/>
</dbReference>
<evidence type="ECO:0000313" key="16">
    <source>
        <dbReference type="Proteomes" id="UP000288587"/>
    </source>
</evidence>
<comment type="function">
    <text evidence="10 12">Specifically methylates the N3 position of the uracil ring of uridine 1498 (m3U1498) in 16S rRNA. Acts on the fully assembled 30S ribosomal subunit.</text>
</comment>
<evidence type="ECO:0000256" key="8">
    <source>
        <dbReference type="ARBA" id="ARBA00022679"/>
    </source>
</evidence>
<comment type="subcellular location">
    <subcellularLocation>
        <location evidence="1 12">Cytoplasm</location>
    </subcellularLocation>
</comment>
<evidence type="ECO:0000256" key="9">
    <source>
        <dbReference type="ARBA" id="ARBA00022691"/>
    </source>
</evidence>
<dbReference type="GO" id="GO:0005737">
    <property type="term" value="C:cytoplasm"/>
    <property type="evidence" value="ECO:0007669"/>
    <property type="project" value="UniProtKB-SubCell"/>
</dbReference>
<dbReference type="CDD" id="cd18084">
    <property type="entry name" value="RsmE-like"/>
    <property type="match status" value="1"/>
</dbReference>
<dbReference type="NCBIfam" id="NF008692">
    <property type="entry name" value="PRK11713.1-5"/>
    <property type="match status" value="1"/>
</dbReference>
<dbReference type="RefSeq" id="WP_127683211.1">
    <property type="nucleotide sequence ID" value="NZ_SACM01000003.1"/>
</dbReference>
<keyword evidence="7 12" id="KW-0489">Methyltransferase</keyword>
<evidence type="ECO:0000259" key="14">
    <source>
        <dbReference type="Pfam" id="PF20260"/>
    </source>
</evidence>
<reference evidence="15 16" key="1">
    <citation type="submission" date="2019-01" db="EMBL/GenBank/DDBJ databases">
        <authorList>
            <person name="Chen W.-M."/>
        </authorList>
    </citation>
    <scope>NUCLEOTIDE SEQUENCE [LARGE SCALE GENOMIC DNA]</scope>
    <source>
        <strain evidence="15 16">CCP-18</strain>
    </source>
</reference>
<evidence type="ECO:0000256" key="3">
    <source>
        <dbReference type="ARBA" id="ARBA00012328"/>
    </source>
</evidence>
<dbReference type="Pfam" id="PF20260">
    <property type="entry name" value="PUA_4"/>
    <property type="match status" value="1"/>
</dbReference>
<evidence type="ECO:0000256" key="4">
    <source>
        <dbReference type="ARBA" id="ARBA00013673"/>
    </source>
</evidence>
<dbReference type="EMBL" id="SACM01000003">
    <property type="protein sequence ID" value="RVT84809.1"/>
    <property type="molecule type" value="Genomic_DNA"/>
</dbReference>
<gene>
    <name evidence="15" type="ORF">EOD73_11820</name>
</gene>
<comment type="catalytic activity">
    <reaction evidence="11 12">
        <text>uridine(1498) in 16S rRNA + S-adenosyl-L-methionine = N(3)-methyluridine(1498) in 16S rRNA + S-adenosyl-L-homocysteine + H(+)</text>
        <dbReference type="Rhea" id="RHEA:42920"/>
        <dbReference type="Rhea" id="RHEA-COMP:10283"/>
        <dbReference type="Rhea" id="RHEA-COMP:10284"/>
        <dbReference type="ChEBI" id="CHEBI:15378"/>
        <dbReference type="ChEBI" id="CHEBI:57856"/>
        <dbReference type="ChEBI" id="CHEBI:59789"/>
        <dbReference type="ChEBI" id="CHEBI:65315"/>
        <dbReference type="ChEBI" id="CHEBI:74502"/>
        <dbReference type="EC" id="2.1.1.193"/>
    </reaction>
</comment>
<evidence type="ECO:0000256" key="12">
    <source>
        <dbReference type="PIRNR" id="PIRNR015601"/>
    </source>
</evidence>
<dbReference type="SUPFAM" id="SSF75217">
    <property type="entry name" value="alpha/beta knot"/>
    <property type="match status" value="1"/>
</dbReference>
<dbReference type="Pfam" id="PF04452">
    <property type="entry name" value="Methyltrans_RNA"/>
    <property type="match status" value="1"/>
</dbReference>
<dbReference type="InterPro" id="IPR046886">
    <property type="entry name" value="RsmE_MTase_dom"/>
</dbReference>
<dbReference type="Gene3D" id="3.40.1280.10">
    <property type="match status" value="1"/>
</dbReference>
<sequence length="243" mass="25552">MPARLFVDLPLTAAGQVLDLPPGPTRHAQVLRLQPGDAITLFDGRGDGALAGEWTAEVTQMGRSVVQVVLRQFTPLDRELPTAVTLAVVMPANDRMDFLVEKATELGAAALQPLVGERSVLRLIGERADKKVAHWQGVAQAAAEQCGRTRVPMLHPVRPLNSWLAAPLAGHRWVASPGAAAVRAPSERPAQLTLLTGPEGGLSPAELAAAVAAGFEPVGLGPRILRADTAPLSLLAWIGLGWG</sequence>
<dbReference type="InterPro" id="IPR029026">
    <property type="entry name" value="tRNA_m1G_MTases_N"/>
</dbReference>
<evidence type="ECO:0000313" key="15">
    <source>
        <dbReference type="EMBL" id="RVT84809.1"/>
    </source>
</evidence>
<keyword evidence="5 12" id="KW-0963">Cytoplasm</keyword>
<feature type="domain" description="Ribosomal RNA small subunit methyltransferase E methyltransferase" evidence="13">
    <location>
        <begin position="79"/>
        <end position="238"/>
    </location>
</feature>
<dbReference type="OrthoDB" id="9815641at2"/>
<dbReference type="Proteomes" id="UP000288587">
    <property type="component" value="Unassembled WGS sequence"/>
</dbReference>
<evidence type="ECO:0000256" key="6">
    <source>
        <dbReference type="ARBA" id="ARBA00022552"/>
    </source>
</evidence>